<proteinExistence type="predicted"/>
<dbReference type="EMBL" id="GBXM01014953">
    <property type="protein sequence ID" value="JAH93624.1"/>
    <property type="molecule type" value="Transcribed_RNA"/>
</dbReference>
<sequence>MTEQQIQKYDTVHVLNMEKKNLTKYESYIHVFYHWYKRKWHFVTHRVHIFGNTAFIRHIKMQRIKEIFMETQQNALIIYSSFHSFIQFP</sequence>
<protein>
    <submittedName>
        <fullName evidence="1">Uncharacterized protein</fullName>
    </submittedName>
</protein>
<reference evidence="1" key="2">
    <citation type="journal article" date="2015" name="Fish Shellfish Immunol.">
        <title>Early steps in the European eel (Anguilla anguilla)-Vibrio vulnificus interaction in the gills: Role of the RtxA13 toxin.</title>
        <authorList>
            <person name="Callol A."/>
            <person name="Pajuelo D."/>
            <person name="Ebbesson L."/>
            <person name="Teles M."/>
            <person name="MacKenzie S."/>
            <person name="Amaro C."/>
        </authorList>
    </citation>
    <scope>NUCLEOTIDE SEQUENCE</scope>
</reference>
<organism evidence="1">
    <name type="scientific">Anguilla anguilla</name>
    <name type="common">European freshwater eel</name>
    <name type="synonym">Muraena anguilla</name>
    <dbReference type="NCBI Taxonomy" id="7936"/>
    <lineage>
        <taxon>Eukaryota</taxon>
        <taxon>Metazoa</taxon>
        <taxon>Chordata</taxon>
        <taxon>Craniata</taxon>
        <taxon>Vertebrata</taxon>
        <taxon>Euteleostomi</taxon>
        <taxon>Actinopterygii</taxon>
        <taxon>Neopterygii</taxon>
        <taxon>Teleostei</taxon>
        <taxon>Anguilliformes</taxon>
        <taxon>Anguillidae</taxon>
        <taxon>Anguilla</taxon>
    </lineage>
</organism>
<accession>A0A0E9WT70</accession>
<name>A0A0E9WT70_ANGAN</name>
<reference evidence="1" key="1">
    <citation type="submission" date="2014-11" db="EMBL/GenBank/DDBJ databases">
        <authorList>
            <person name="Amaro Gonzalez C."/>
        </authorList>
    </citation>
    <scope>NUCLEOTIDE SEQUENCE</scope>
</reference>
<dbReference type="AlphaFoldDB" id="A0A0E9WT70"/>
<evidence type="ECO:0000313" key="1">
    <source>
        <dbReference type="EMBL" id="JAH93624.1"/>
    </source>
</evidence>